<evidence type="ECO:0008006" key="3">
    <source>
        <dbReference type="Google" id="ProtNLM"/>
    </source>
</evidence>
<protein>
    <recommendedName>
        <fullName evidence="3">Glycosyltransferase 2-like domain-containing protein</fullName>
    </recommendedName>
</protein>
<accession>A0AAX3LS94</accession>
<sequence>MKTYISIVSHGHQHMLMENSLLAASGDFRIFVRENIPERDRVVPDEVSYTLNLRKAGFGSNHNKTFETAQPDPDDWFVICNPDIIATPEQVRQLLTQAEAAGAELAAPMLWNNKTDRFDHNVRPRVRLLFLMLSFVGMSRPSRYSAEQLENLESPDWASGAFLAVKAGLFRRLGGFDDRFFMYMEDVDLCGRAETLGARVRYFGNVRMIHNAARDNRKLFSRSFLNHLRSVMRYFFF</sequence>
<dbReference type="SUPFAM" id="SSF53448">
    <property type="entry name" value="Nucleotide-diphospho-sugar transferases"/>
    <property type="match status" value="1"/>
</dbReference>
<dbReference type="RefSeq" id="WP_271689760.1">
    <property type="nucleotide sequence ID" value="NZ_CP116423.1"/>
</dbReference>
<dbReference type="Gene3D" id="3.90.550.10">
    <property type="entry name" value="Spore Coat Polysaccharide Biosynthesis Protein SpsA, Chain A"/>
    <property type="match status" value="1"/>
</dbReference>
<organism evidence="1 2">
    <name type="scientific">Sulfitobacter faviae</name>
    <dbReference type="NCBI Taxonomy" id="1775881"/>
    <lineage>
        <taxon>Bacteria</taxon>
        <taxon>Pseudomonadati</taxon>
        <taxon>Pseudomonadota</taxon>
        <taxon>Alphaproteobacteria</taxon>
        <taxon>Rhodobacterales</taxon>
        <taxon>Roseobacteraceae</taxon>
        <taxon>Sulfitobacter</taxon>
    </lineage>
</organism>
<evidence type="ECO:0000313" key="1">
    <source>
        <dbReference type="EMBL" id="WCE71609.1"/>
    </source>
</evidence>
<dbReference type="PANTHER" id="PTHR43179:SF7">
    <property type="entry name" value="RHAMNOSYLTRANSFERASE WBBL"/>
    <property type="match status" value="1"/>
</dbReference>
<reference evidence="1" key="1">
    <citation type="submission" date="2023-01" db="EMBL/GenBank/DDBJ databases">
        <title>Comparative genomic analysis of cold water coral derived Sulfitobacter faviae: insights into their metabolism and habitat adaptation.</title>
        <authorList>
            <person name="Guo Y."/>
            <person name="Lin S."/>
            <person name="Huang Z."/>
            <person name="Tang K."/>
            <person name="Wang X."/>
        </authorList>
    </citation>
    <scope>NUCLEOTIDE SEQUENCE</scope>
    <source>
        <strain evidence="1">SCSIO W_1865</strain>
    </source>
</reference>
<dbReference type="AlphaFoldDB" id="A0AAX3LS94"/>
<dbReference type="InterPro" id="IPR029044">
    <property type="entry name" value="Nucleotide-diphossugar_trans"/>
</dbReference>
<dbReference type="PANTHER" id="PTHR43179">
    <property type="entry name" value="RHAMNOSYLTRANSFERASE WBBL"/>
    <property type="match status" value="1"/>
</dbReference>
<name>A0AAX3LS94_9RHOB</name>
<proteinExistence type="predicted"/>
<dbReference type="EMBL" id="CP116423">
    <property type="protein sequence ID" value="WCE71609.1"/>
    <property type="molecule type" value="Genomic_DNA"/>
</dbReference>
<dbReference type="Proteomes" id="UP001210770">
    <property type="component" value="Chromosome"/>
</dbReference>
<evidence type="ECO:0000313" key="2">
    <source>
        <dbReference type="Proteomes" id="UP001210770"/>
    </source>
</evidence>
<gene>
    <name evidence="1" type="ORF">PL336_07195</name>
</gene>